<dbReference type="NCBIfam" id="NF033587">
    <property type="entry name" value="transpos_IS6"/>
    <property type="match status" value="1"/>
</dbReference>
<evidence type="ECO:0000259" key="4">
    <source>
        <dbReference type="Pfam" id="PF13610"/>
    </source>
</evidence>
<evidence type="ECO:0000256" key="2">
    <source>
        <dbReference type="ARBA" id="ARBA00023125"/>
    </source>
</evidence>
<dbReference type="InterPro" id="IPR047930">
    <property type="entry name" value="Transpos_IS6"/>
</dbReference>
<dbReference type="GO" id="GO:0032196">
    <property type="term" value="P:transposition"/>
    <property type="evidence" value="ECO:0007669"/>
    <property type="project" value="UniProtKB-KW"/>
</dbReference>
<evidence type="ECO:0000313" key="5">
    <source>
        <dbReference type="EMBL" id="SDE46580.1"/>
    </source>
</evidence>
<sequence>MKSRWTYLYCAVDSRGQTIDFLLSAKRDAEAAKRFFRKALAQLHTVNPRTITVDKNPACPCAVEQIKEDGELWRRSRLRQCKFLNNIVEQDHRGEKRLVRPGQGFGSFHTARRTLAGYEAMVMIR</sequence>
<dbReference type="PANTHER" id="PTHR35528">
    <property type="entry name" value="BLL1675 PROTEIN"/>
    <property type="match status" value="1"/>
</dbReference>
<proteinExistence type="predicted"/>
<protein>
    <submittedName>
        <fullName evidence="5">DDE domain-containing protein</fullName>
    </submittedName>
</protein>
<keyword evidence="3" id="KW-0233">DNA recombination</keyword>
<feature type="domain" description="DDE" evidence="4">
    <location>
        <begin position="2"/>
        <end position="124"/>
    </location>
</feature>
<accession>A0A1G7D6F8</accession>
<dbReference type="Proteomes" id="UP000198925">
    <property type="component" value="Unassembled WGS sequence"/>
</dbReference>
<name>A0A1G7D6F8_9PROT</name>
<dbReference type="InterPro" id="IPR032874">
    <property type="entry name" value="DDE_dom"/>
</dbReference>
<evidence type="ECO:0000256" key="1">
    <source>
        <dbReference type="ARBA" id="ARBA00022578"/>
    </source>
</evidence>
<evidence type="ECO:0000256" key="3">
    <source>
        <dbReference type="ARBA" id="ARBA00023172"/>
    </source>
</evidence>
<keyword evidence="1" id="KW-0815">Transposition</keyword>
<dbReference type="GO" id="GO:0003677">
    <property type="term" value="F:DNA binding"/>
    <property type="evidence" value="ECO:0007669"/>
    <property type="project" value="UniProtKB-KW"/>
</dbReference>
<organism evidence="5 6">
    <name type="scientific">Belnapia rosea</name>
    <dbReference type="NCBI Taxonomy" id="938405"/>
    <lineage>
        <taxon>Bacteria</taxon>
        <taxon>Pseudomonadati</taxon>
        <taxon>Pseudomonadota</taxon>
        <taxon>Alphaproteobacteria</taxon>
        <taxon>Acetobacterales</taxon>
        <taxon>Roseomonadaceae</taxon>
        <taxon>Belnapia</taxon>
    </lineage>
</organism>
<dbReference type="InterPro" id="IPR052183">
    <property type="entry name" value="IS_Transposase"/>
</dbReference>
<keyword evidence="6" id="KW-1185">Reference proteome</keyword>
<evidence type="ECO:0000313" key="6">
    <source>
        <dbReference type="Proteomes" id="UP000198925"/>
    </source>
</evidence>
<reference evidence="5 6" key="1">
    <citation type="submission" date="2016-10" db="EMBL/GenBank/DDBJ databases">
        <authorList>
            <person name="de Groot N.N."/>
        </authorList>
    </citation>
    <scope>NUCLEOTIDE SEQUENCE [LARGE SCALE GENOMIC DNA]</scope>
    <source>
        <strain evidence="5 6">CPCC 100156</strain>
    </source>
</reference>
<gene>
    <name evidence="5" type="ORF">SAMN04487779_104010</name>
</gene>
<keyword evidence="2" id="KW-0238">DNA-binding</keyword>
<dbReference type="AlphaFoldDB" id="A0A1G7D6F8"/>
<dbReference type="Pfam" id="PF13610">
    <property type="entry name" value="DDE_Tnp_IS240"/>
    <property type="match status" value="1"/>
</dbReference>
<dbReference type="EMBL" id="FMZX01000040">
    <property type="protein sequence ID" value="SDE46580.1"/>
    <property type="molecule type" value="Genomic_DNA"/>
</dbReference>
<dbReference type="GO" id="GO:0006310">
    <property type="term" value="P:DNA recombination"/>
    <property type="evidence" value="ECO:0007669"/>
    <property type="project" value="UniProtKB-KW"/>
</dbReference>
<dbReference type="PANTHER" id="PTHR35528:SF3">
    <property type="entry name" value="BLL1675 PROTEIN"/>
    <property type="match status" value="1"/>
</dbReference>